<organism evidence="1 2">
    <name type="scientific">Paenibacillus alvei</name>
    <name type="common">Bacillus alvei</name>
    <dbReference type="NCBI Taxonomy" id="44250"/>
    <lineage>
        <taxon>Bacteria</taxon>
        <taxon>Bacillati</taxon>
        <taxon>Bacillota</taxon>
        <taxon>Bacilli</taxon>
        <taxon>Bacillales</taxon>
        <taxon>Paenibacillaceae</taxon>
        <taxon>Paenibacillus</taxon>
    </lineage>
</organism>
<gene>
    <name evidence="1" type="ORF">M5X12_24465</name>
</gene>
<proteinExistence type="predicted"/>
<evidence type="ECO:0000313" key="2">
    <source>
        <dbReference type="Proteomes" id="UP001527181"/>
    </source>
</evidence>
<reference evidence="1 2" key="1">
    <citation type="submission" date="2022-05" db="EMBL/GenBank/DDBJ databases">
        <title>Genome Sequencing of Bee-Associated Microbes.</title>
        <authorList>
            <person name="Dunlap C."/>
        </authorList>
    </citation>
    <scope>NUCLEOTIDE SEQUENCE [LARGE SCALE GENOMIC DNA]</scope>
    <source>
        <strain evidence="1 2">NRRL B-04010</strain>
    </source>
</reference>
<sequence>MTTIDVSNNLDKFTSQLSAHIWGHRFKDGQRGPEYVLEFLNVLFGADYSFSGEHYSRKKSVGLRKFIFEGVKEGSGSKDILVLEESEREKLVQAVQENNVQVLKQFLRNLEVVLYNTSGKEADRSWFARSLYPLHESLLYVELRKKGKELSFERNFYARGGELYFLMLGLGTEQQSMRRQFIEQRFQQLLTKNKVIESVVDRITTVFDESESKQEHICKLRSSTQDENVPKLPPSAPQENAQLFECFGAELESLLLLDLDIYDFFHLLTSLICFQLTRYMHERATVDSTPLTYFFDCLDGDNRPISQLAATSFEQHENLIKTKFETEFELKAQEVFGTIEKIEAQLPGWKEEPDLFFEKMGLSQMRSRKKTIERILLRCNNASDVLKNLKNSVRDAVSDQLKKHQLNITRVLSRDGGFATYRRGSAANYRYTISDSFLQMLVFTKVKPGEKMEYHDFLEALYKDYGVVIGEHQAKASGEYDKSRLNIRYFQDNEKALRQKLRHNGLLIEFSDATAMVQNPYDSYSEEVNYA</sequence>
<dbReference type="EMBL" id="JAMDNP010000063">
    <property type="protein sequence ID" value="MCY9763667.1"/>
    <property type="molecule type" value="Genomic_DNA"/>
</dbReference>
<accession>A0ABT4H3V9</accession>
<name>A0ABT4H3V9_PAEAL</name>
<dbReference type="RefSeq" id="WP_268599928.1">
    <property type="nucleotide sequence ID" value="NZ_JAMDNP010000063.1"/>
</dbReference>
<protein>
    <submittedName>
        <fullName evidence="1">Uncharacterized protein</fullName>
    </submittedName>
</protein>
<keyword evidence="2" id="KW-1185">Reference proteome</keyword>
<dbReference type="Proteomes" id="UP001527181">
    <property type="component" value="Unassembled WGS sequence"/>
</dbReference>
<comment type="caution">
    <text evidence="1">The sequence shown here is derived from an EMBL/GenBank/DDBJ whole genome shotgun (WGS) entry which is preliminary data.</text>
</comment>
<evidence type="ECO:0000313" key="1">
    <source>
        <dbReference type="EMBL" id="MCY9763667.1"/>
    </source>
</evidence>